<proteinExistence type="predicted"/>
<evidence type="ECO:0000313" key="2">
    <source>
        <dbReference type="EMBL" id="SFT10794.1"/>
    </source>
</evidence>
<name>A0A1I6VB93_9ACTN</name>
<reference evidence="3" key="1">
    <citation type="submission" date="2016-10" db="EMBL/GenBank/DDBJ databases">
        <authorList>
            <person name="Varghese N."/>
            <person name="Submissions S."/>
        </authorList>
    </citation>
    <scope>NUCLEOTIDE SEQUENCE [LARGE SCALE GENOMIC DNA]</scope>
    <source>
        <strain evidence="3">CGMCC 4.7047</strain>
    </source>
</reference>
<evidence type="ECO:0000313" key="3">
    <source>
        <dbReference type="Proteomes" id="UP000198873"/>
    </source>
</evidence>
<keyword evidence="1" id="KW-0472">Membrane</keyword>
<keyword evidence="1" id="KW-1133">Transmembrane helix</keyword>
<accession>A0A1I6VB93</accession>
<dbReference type="STRING" id="1176198.SAMN05444716_107277"/>
<sequence>MALEGMRVLEIPWPVITVVFAGAALVGLVAAVAPAFRAGRMNILTAIGTE</sequence>
<dbReference type="EMBL" id="FPAB01000007">
    <property type="protein sequence ID" value="SFT10794.1"/>
    <property type="molecule type" value="Genomic_DNA"/>
</dbReference>
<keyword evidence="1" id="KW-0812">Transmembrane</keyword>
<protein>
    <submittedName>
        <fullName evidence="2">Putative ABC transport system permease protein</fullName>
    </submittedName>
</protein>
<evidence type="ECO:0000256" key="1">
    <source>
        <dbReference type="SAM" id="Phobius"/>
    </source>
</evidence>
<feature type="transmembrane region" description="Helical" evidence="1">
    <location>
        <begin position="12"/>
        <end position="36"/>
    </location>
</feature>
<dbReference type="Proteomes" id="UP000198873">
    <property type="component" value="Unassembled WGS sequence"/>
</dbReference>
<keyword evidence="3" id="KW-1185">Reference proteome</keyword>
<dbReference type="AlphaFoldDB" id="A0A1I6VB93"/>
<organism evidence="2 3">
    <name type="scientific">Streptomyces harbinensis</name>
    <dbReference type="NCBI Taxonomy" id="1176198"/>
    <lineage>
        <taxon>Bacteria</taxon>
        <taxon>Bacillati</taxon>
        <taxon>Actinomycetota</taxon>
        <taxon>Actinomycetes</taxon>
        <taxon>Kitasatosporales</taxon>
        <taxon>Streptomycetaceae</taxon>
        <taxon>Streptomyces</taxon>
    </lineage>
</organism>
<gene>
    <name evidence="2" type="ORF">SAMN05444716_107277</name>
</gene>